<keyword evidence="4" id="KW-1185">Reference proteome</keyword>
<protein>
    <recommendedName>
        <fullName evidence="2">LYR motif-containing protein Cup1-like N-terminal domain-containing protein</fullName>
    </recommendedName>
</protein>
<sequence>MAESKPKSDGVIYCQKACTALLERRDDKGLFHKSANNKVIQKFLEEGGLVQLDQNGGVINLLKIQFTGRDTAPITLESFIPARCWMAPLIPTHRYNSGATTLPVCPTCSELSAKPLSTAALLAPTAAPIAFASGISRLSKFSLLFNARPPLTTFVAVSRSGMSDTAACSSTHSTDPTCLESFPSTTSAAPLPAAAALKAVCRTVITFLGSLHWTVAMMLPAYIGRTKVSDDSTAVMSETCCTSSMAARRGMTFLPKMEWTERIWVVSSGAFSATNGAYDSGMACANACLLVRFASDVDDLIHTLNLCSLLGHLLRRLAGYETDDRVSQLFGRRDDILPVSLLEEGKSAREPVVLGLRYGPRDGQRSGSTQRLTASKCAKAVLQWWLDWSSVSRGRGLQRPNSPSQLAPNKCNRKSRVYDALRLTHRMPSLSSLVLRPPTVLSKSQQAISLLRHLYRETSCLFDDVARSQIKKRIRERFRECQKETDEQRRSRLLKDGRRALSTLIRANTGDKWRQVHVLLHAYGQKGRRKHELLKPLIAEAQPEPPLVPALPRTAPPGTSPRLLALIKAQVGKAIKMAEPVIPETTPIGKPFPVIRIANMKWRHRANTLSRISPPLNPSEFESLELIVMGYKETKPPKRSFITRDTKRGPKKQRPNVYTSRKQRRILRYILEQFPTLEAKPSVDDESRWIGYYSPVLTTTLHTEGDAEDFEGVDEKGDPIGLHINPNQRLKGHAASNRKKVVKRATAFSEWLEKRKAEGKIPEQSTPVG</sequence>
<accession>A0AAD6IUL5</accession>
<feature type="region of interest" description="Disordered" evidence="1">
    <location>
        <begin position="637"/>
        <end position="659"/>
    </location>
</feature>
<dbReference type="InterPro" id="IPR046896">
    <property type="entry name" value="Cup1-like_N"/>
</dbReference>
<dbReference type="Proteomes" id="UP001221413">
    <property type="component" value="Unassembled WGS sequence"/>
</dbReference>
<proteinExistence type="predicted"/>
<evidence type="ECO:0000256" key="1">
    <source>
        <dbReference type="SAM" id="MobiDB-lite"/>
    </source>
</evidence>
<evidence type="ECO:0000313" key="4">
    <source>
        <dbReference type="Proteomes" id="UP001221413"/>
    </source>
</evidence>
<dbReference type="Pfam" id="PF20263">
    <property type="entry name" value="LYRM2-like"/>
    <property type="match status" value="1"/>
</dbReference>
<organism evidence="3 4">
    <name type="scientific">Drechslerella dactyloides</name>
    <name type="common">Nematode-trapping fungus</name>
    <name type="synonym">Arthrobotrys dactyloides</name>
    <dbReference type="NCBI Taxonomy" id="74499"/>
    <lineage>
        <taxon>Eukaryota</taxon>
        <taxon>Fungi</taxon>
        <taxon>Dikarya</taxon>
        <taxon>Ascomycota</taxon>
        <taxon>Pezizomycotina</taxon>
        <taxon>Orbiliomycetes</taxon>
        <taxon>Orbiliales</taxon>
        <taxon>Orbiliaceae</taxon>
        <taxon>Drechslerella</taxon>
    </lineage>
</organism>
<evidence type="ECO:0000313" key="3">
    <source>
        <dbReference type="EMBL" id="KAJ6257041.1"/>
    </source>
</evidence>
<evidence type="ECO:0000259" key="2">
    <source>
        <dbReference type="Pfam" id="PF20263"/>
    </source>
</evidence>
<dbReference type="EMBL" id="JAQGDS010000011">
    <property type="protein sequence ID" value="KAJ6257041.1"/>
    <property type="molecule type" value="Genomic_DNA"/>
</dbReference>
<name>A0AAD6IUL5_DREDA</name>
<feature type="domain" description="LYR motif-containing protein Cup1-like N-terminal" evidence="2">
    <location>
        <begin position="450"/>
        <end position="534"/>
    </location>
</feature>
<feature type="compositionally biased region" description="Basic and acidic residues" evidence="1">
    <location>
        <begin position="637"/>
        <end position="648"/>
    </location>
</feature>
<gene>
    <name evidence="3" type="ORF">Dda_7925</name>
</gene>
<comment type="caution">
    <text evidence="3">The sequence shown here is derived from an EMBL/GenBank/DDBJ whole genome shotgun (WGS) entry which is preliminary data.</text>
</comment>
<dbReference type="CDD" id="cd20273">
    <property type="entry name" value="Complex1_LYR_unchar"/>
    <property type="match status" value="1"/>
</dbReference>
<dbReference type="AlphaFoldDB" id="A0AAD6IUL5"/>
<reference evidence="3" key="1">
    <citation type="submission" date="2023-01" db="EMBL/GenBank/DDBJ databases">
        <title>The chitinases involved in constricting ring structure development in the nematode-trapping fungus Drechslerella dactyloides.</title>
        <authorList>
            <person name="Wang R."/>
            <person name="Zhang L."/>
            <person name="Tang P."/>
            <person name="Li S."/>
            <person name="Liang L."/>
        </authorList>
    </citation>
    <scope>NUCLEOTIDE SEQUENCE</scope>
    <source>
        <strain evidence="3">YMF1.00031</strain>
    </source>
</reference>